<keyword evidence="2" id="KW-1185">Reference proteome</keyword>
<evidence type="ECO:0000313" key="2">
    <source>
        <dbReference type="Proteomes" id="UP000186553"/>
    </source>
</evidence>
<gene>
    <name evidence="1" type="ORF">BBP83_14340</name>
</gene>
<organism evidence="1 2">
    <name type="scientific">Acinetobacter celticus</name>
    <dbReference type="NCBI Taxonomy" id="1891224"/>
    <lineage>
        <taxon>Bacteria</taxon>
        <taxon>Pseudomonadati</taxon>
        <taxon>Pseudomonadota</taxon>
        <taxon>Gammaproteobacteria</taxon>
        <taxon>Moraxellales</taxon>
        <taxon>Moraxellaceae</taxon>
        <taxon>Acinetobacter</taxon>
    </lineage>
</organism>
<dbReference type="EMBL" id="MBDL01000003">
    <property type="protein sequence ID" value="ODA14149.1"/>
    <property type="molecule type" value="Genomic_DNA"/>
</dbReference>
<reference evidence="1 2" key="1">
    <citation type="submission" date="2016-07" db="EMBL/GenBank/DDBJ databases">
        <title>Acinetobacter sp. ANC 4603.</title>
        <authorList>
            <person name="Radolfova-Krizova L."/>
            <person name="Nemec A."/>
        </authorList>
    </citation>
    <scope>NUCLEOTIDE SEQUENCE [LARGE SCALE GENOMIC DNA]</scope>
    <source>
        <strain evidence="1 2">ANC 4603</strain>
    </source>
</reference>
<accession>A0A1C3D023</accession>
<comment type="caution">
    <text evidence="1">The sequence shown here is derived from an EMBL/GenBank/DDBJ whole genome shotgun (WGS) entry which is preliminary data.</text>
</comment>
<name>A0A1C3D023_9GAMM</name>
<dbReference type="AlphaFoldDB" id="A0A1C3D023"/>
<evidence type="ECO:0000313" key="1">
    <source>
        <dbReference type="EMBL" id="ODA14149.1"/>
    </source>
</evidence>
<dbReference type="STRING" id="1891224.BBP83_14340"/>
<dbReference type="Proteomes" id="UP000186553">
    <property type="component" value="Unassembled WGS sequence"/>
</dbReference>
<sequence>MSKRYINIAITGLNIQDSVELKNQLCNIIQNNLIIQWKKASDINLDCLFIHETFFNTDGIQNLLSKTNFPWLKISKNTQLSGKVQDNTLYLPLEKENELHHWLNQHIINKSPDSQTNDEVQAQSHSTEQTLQIEQPHHFNERFFKQMLTDLPKNKLHLYDNQGSIAIIDIENNSVWSNPNRLQPTTDLSFKYDLASTSDLVKVDRTESVILQDWLWNLFWNSPEFYQICPEDGHYRIHFWPKPINKSQRKKIFKLSACFIQGAKISKIAEQQNIPIHFIRQFIAANIAINNISKINIWDTHYTPPEVHETQADNSFIQSFIGKLRKKFGF</sequence>
<protein>
    <submittedName>
        <fullName evidence="1">Uncharacterized protein</fullName>
    </submittedName>
</protein>
<dbReference type="OrthoDB" id="6702908at2"/>
<proteinExistence type="predicted"/>